<dbReference type="Proteomes" id="UP000472372">
    <property type="component" value="Chromosome 7"/>
</dbReference>
<sequence length="349" mass="37962">MPRMRVIVASLLLSAASARMIPRAASEDMVLADCGIGTMPDPTHSESRQVFYYAKGFKPGAKPDQATEVLWDGSYPWRNTGVDVRMPNGEVFNIVINPDIKDGSKDDAGLAQRKDVKYKCRGDHGKDASKLANGMQCTTAYICHRQAAAPKPKPAPKNRLRAQFTISTIETDIRVQGTTADEAKWNPKAAFAHIEEAIEKNQCTPESYPIGNDCTISFECTFGNPNNVQPFKNILKGAVTKAVEATKKTKTGHYRGTNCPPGREGCIPDDYEFKYLMYTYPQTGKVLVTVEPEGHPEHAAIQSELSWRTQCKASGICGAFCGTYGGLMVDWMSGAAGLPPIASIGCLAC</sequence>
<dbReference type="AlphaFoldDB" id="A0A6S6W7J7"/>
<evidence type="ECO:0000313" key="2">
    <source>
        <dbReference type="Proteomes" id="UP000472372"/>
    </source>
</evidence>
<organism evidence="1 2">
    <name type="scientific">Pyrenophora teres f. teres</name>
    <dbReference type="NCBI Taxonomy" id="97479"/>
    <lineage>
        <taxon>Eukaryota</taxon>
        <taxon>Fungi</taxon>
        <taxon>Dikarya</taxon>
        <taxon>Ascomycota</taxon>
        <taxon>Pezizomycotina</taxon>
        <taxon>Dothideomycetes</taxon>
        <taxon>Pleosporomycetidae</taxon>
        <taxon>Pleosporales</taxon>
        <taxon>Pleosporineae</taxon>
        <taxon>Pleosporaceae</taxon>
        <taxon>Pyrenophora</taxon>
    </lineage>
</organism>
<accession>A0A6S6W7J7</accession>
<evidence type="ECO:0000313" key="1">
    <source>
        <dbReference type="EMBL" id="CAE7192442.1"/>
    </source>
</evidence>
<gene>
    <name evidence="1" type="ORF">PTTW11_07554</name>
</gene>
<dbReference type="EMBL" id="HG992983">
    <property type="protein sequence ID" value="CAE7192442.1"/>
    <property type="molecule type" value="Genomic_DNA"/>
</dbReference>
<reference evidence="1" key="1">
    <citation type="submission" date="2021-02" db="EMBL/GenBank/DDBJ databases">
        <authorList>
            <person name="Syme A R."/>
            <person name="Syme A R."/>
            <person name="Moolhuijzen P."/>
        </authorList>
    </citation>
    <scope>NUCLEOTIDE SEQUENCE</scope>
    <source>
        <strain evidence="1">W1-1</strain>
    </source>
</reference>
<name>A0A6S6W7J7_9PLEO</name>
<proteinExistence type="predicted"/>
<protein>
    <submittedName>
        <fullName evidence="1">Protein arginine N-methyltransferase 1</fullName>
    </submittedName>
</protein>